<proteinExistence type="predicted"/>
<reference evidence="1 2" key="1">
    <citation type="submission" date="2017-08" db="EMBL/GenBank/DDBJ databases">
        <authorList>
            <person name="Feschi L."/>
            <person name="Jeukens J."/>
            <person name="Emond-Rheault J.-G."/>
            <person name="Kukavica-Ibrulj I."/>
            <person name="Boyle B."/>
            <person name="Levesque R.C."/>
        </authorList>
    </citation>
    <scope>NUCLEOTIDE SEQUENCE [LARGE SCALE GENOMIC DNA]</scope>
    <source>
        <strain evidence="1 2">PA-W36</strain>
    </source>
</reference>
<evidence type="ECO:0000313" key="1">
    <source>
        <dbReference type="EMBL" id="RPM16894.1"/>
    </source>
</evidence>
<gene>
    <name evidence="1" type="ORF">IPC1295_12025</name>
</gene>
<name>A0A7M2ZWC8_PSEAI</name>
<dbReference type="AlphaFoldDB" id="A0A7M2ZWC8"/>
<dbReference type="Proteomes" id="UP000284767">
    <property type="component" value="Unassembled WGS sequence"/>
</dbReference>
<comment type="caution">
    <text evidence="1">The sequence shown here is derived from an EMBL/GenBank/DDBJ whole genome shotgun (WGS) entry which is preliminary data.</text>
</comment>
<accession>A0A7M2ZWC8</accession>
<dbReference type="EMBL" id="NSNE01000006">
    <property type="protein sequence ID" value="RPM16894.1"/>
    <property type="molecule type" value="Genomic_DNA"/>
</dbReference>
<sequence>MVEAKEEGLLAGPSNSGLTDPAHSMAISLVQLTTVLLSVDPNLDDLVSMNMIKTLIDEIGDAFLRGAGLA</sequence>
<organism evidence="1 2">
    <name type="scientific">Pseudomonas aeruginosa</name>
    <dbReference type="NCBI Taxonomy" id="287"/>
    <lineage>
        <taxon>Bacteria</taxon>
        <taxon>Pseudomonadati</taxon>
        <taxon>Pseudomonadota</taxon>
        <taxon>Gammaproteobacteria</taxon>
        <taxon>Pseudomonadales</taxon>
        <taxon>Pseudomonadaceae</taxon>
        <taxon>Pseudomonas</taxon>
    </lineage>
</organism>
<protein>
    <submittedName>
        <fullName evidence="1">Uncharacterized protein</fullName>
    </submittedName>
</protein>
<reference evidence="1 2" key="2">
    <citation type="submission" date="2019-01" db="EMBL/GenBank/DDBJ databases">
        <title>The Pseudomonas aeruginosa pan-genome provides new insights on its population structure, horizontal gene transfer and pathogenicity.</title>
        <authorList>
            <person name="Freschi L."/>
            <person name="Vincent A.T."/>
            <person name="Jeukens J."/>
            <person name="Emond-Rheault J.-G."/>
            <person name="Kukavica-Ibrulj I."/>
            <person name="Dupont M.-J."/>
            <person name="Charette S.J."/>
            <person name="Boyle B."/>
            <person name="Levesque R.C."/>
        </authorList>
    </citation>
    <scope>NUCLEOTIDE SEQUENCE [LARGE SCALE GENOMIC DNA]</scope>
    <source>
        <strain evidence="1 2">PA-W36</strain>
    </source>
</reference>
<evidence type="ECO:0000313" key="2">
    <source>
        <dbReference type="Proteomes" id="UP000284767"/>
    </source>
</evidence>